<proteinExistence type="predicted"/>
<accession>A0A5M3X6Y0</accession>
<comment type="caution">
    <text evidence="1">The sequence shown here is derived from an EMBL/GenBank/DDBJ whole genome shotgun (WGS) entry which is preliminary data.</text>
</comment>
<reference evidence="1 2" key="1">
    <citation type="submission" date="2019-10" db="EMBL/GenBank/DDBJ databases">
        <title>Whole genome shotgun sequence of Acrocarpospora macrocephala NBRC 16266.</title>
        <authorList>
            <person name="Ichikawa N."/>
            <person name="Kimura A."/>
            <person name="Kitahashi Y."/>
            <person name="Komaki H."/>
            <person name="Oguchi A."/>
        </authorList>
    </citation>
    <scope>NUCLEOTIDE SEQUENCE [LARGE SCALE GENOMIC DNA]</scope>
    <source>
        <strain evidence="1 2">NBRC 16266</strain>
    </source>
</reference>
<organism evidence="1 2">
    <name type="scientific">Acrocarpospora macrocephala</name>
    <dbReference type="NCBI Taxonomy" id="150177"/>
    <lineage>
        <taxon>Bacteria</taxon>
        <taxon>Bacillati</taxon>
        <taxon>Actinomycetota</taxon>
        <taxon>Actinomycetes</taxon>
        <taxon>Streptosporangiales</taxon>
        <taxon>Streptosporangiaceae</taxon>
        <taxon>Acrocarpospora</taxon>
    </lineage>
</organism>
<dbReference type="Proteomes" id="UP000331127">
    <property type="component" value="Unassembled WGS sequence"/>
</dbReference>
<dbReference type="NCBIfam" id="TIGR04267">
    <property type="entry name" value="mod_HExxH"/>
    <property type="match status" value="1"/>
</dbReference>
<dbReference type="EMBL" id="BLAE01000117">
    <property type="protein sequence ID" value="GES16830.1"/>
    <property type="molecule type" value="Genomic_DNA"/>
</dbReference>
<keyword evidence="2" id="KW-1185">Reference proteome</keyword>
<name>A0A5M3X6Y0_9ACTN</name>
<dbReference type="InterPro" id="IPR026337">
    <property type="entry name" value="AKG_HExxH"/>
</dbReference>
<gene>
    <name evidence="1" type="ORF">Amac_104280</name>
</gene>
<evidence type="ECO:0000313" key="2">
    <source>
        <dbReference type="Proteomes" id="UP000331127"/>
    </source>
</evidence>
<sequence length="425" mass="46349">MSRVSDKTFRALAEEPANAEAAAELNGLQLRHRVALLKGVVEEADAADHPDAGPASAAYTALLELEAAAPAAVGRVLHHPAVSAWAWRTFLSLRARGPERPSRLGAVTLAAAIASGGACRVHVPLDDQGRLMVPSLGRLSLGTASAEIELEAEGRRLRAHGRRIDVDLGADGPGWQVLHRIRVGDGFEIVLDDLDPYRWPEPGRATPRIDPAGLPAWRDLLPQAWTVLRETHPAVAEEIVAMVRAITPIAAPPEGVSSASARETFGAIAMSVPRGSATWLAETLAHEIQHAKLDALMHFVPLVRYERTDSYYAPWRPDPRPAHGLLQGAYAYLGVSEFWQRRHPREGLRGRVELARWREGVRRVLDTLEDEQLLNDAGMNFVEGMRTRLGDVLAEPLDDEALAAAERAAADHKAAWQARNGRSDR</sequence>
<protein>
    <submittedName>
        <fullName evidence="1">HEXXH motif domain-containing protein</fullName>
    </submittedName>
</protein>
<evidence type="ECO:0000313" key="1">
    <source>
        <dbReference type="EMBL" id="GES16830.1"/>
    </source>
</evidence>
<dbReference type="RefSeq" id="WP_155361822.1">
    <property type="nucleotide sequence ID" value="NZ_BAAAHL010000066.1"/>
</dbReference>
<dbReference type="OrthoDB" id="796761at2"/>
<dbReference type="AlphaFoldDB" id="A0A5M3X6Y0"/>